<keyword evidence="2" id="KW-0560">Oxidoreductase</keyword>
<dbReference type="Proteomes" id="UP001629246">
    <property type="component" value="Unassembled WGS sequence"/>
</dbReference>
<keyword evidence="2" id="KW-0503">Monooxygenase</keyword>
<protein>
    <submittedName>
        <fullName evidence="2">Quinol monooxygenase</fullName>
    </submittedName>
</protein>
<dbReference type="Pfam" id="PF03992">
    <property type="entry name" value="ABM"/>
    <property type="match status" value="1"/>
</dbReference>
<dbReference type="InterPro" id="IPR050744">
    <property type="entry name" value="AI-2_Isomerase_LsrG"/>
</dbReference>
<keyword evidence="3" id="KW-1185">Reference proteome</keyword>
<dbReference type="EMBL" id="JAQQFM010000006">
    <property type="protein sequence ID" value="MFL9925412.1"/>
    <property type="molecule type" value="Genomic_DNA"/>
</dbReference>
<dbReference type="RefSeq" id="WP_408158605.1">
    <property type="nucleotide sequence ID" value="NZ_JAQQFM010000006.1"/>
</dbReference>
<dbReference type="GO" id="GO:0004497">
    <property type="term" value="F:monooxygenase activity"/>
    <property type="evidence" value="ECO:0007669"/>
    <property type="project" value="UniProtKB-KW"/>
</dbReference>
<feature type="domain" description="ABM" evidence="1">
    <location>
        <begin position="3"/>
        <end position="92"/>
    </location>
</feature>
<gene>
    <name evidence="2" type="ORF">PQR62_14130</name>
</gene>
<dbReference type="PANTHER" id="PTHR33336">
    <property type="entry name" value="QUINOL MONOOXYGENASE YGIN-RELATED"/>
    <property type="match status" value="1"/>
</dbReference>
<dbReference type="PROSITE" id="PS51725">
    <property type="entry name" value="ABM"/>
    <property type="match status" value="1"/>
</dbReference>
<dbReference type="SUPFAM" id="SSF54909">
    <property type="entry name" value="Dimeric alpha+beta barrel"/>
    <property type="match status" value="1"/>
</dbReference>
<dbReference type="InterPro" id="IPR011008">
    <property type="entry name" value="Dimeric_a/b-barrel"/>
</dbReference>
<dbReference type="InterPro" id="IPR007138">
    <property type="entry name" value="ABM_dom"/>
</dbReference>
<accession>A0ABW9ADB3</accession>
<dbReference type="Gene3D" id="3.30.70.100">
    <property type="match status" value="1"/>
</dbReference>
<evidence type="ECO:0000313" key="2">
    <source>
        <dbReference type="EMBL" id="MFL9925412.1"/>
    </source>
</evidence>
<dbReference type="PANTHER" id="PTHR33336:SF1">
    <property type="entry name" value="(4S)-4-HYDROXY-5-PHOSPHONOOXYPENTANE-2,3-DIONE ISOMERASE"/>
    <property type="match status" value="1"/>
</dbReference>
<evidence type="ECO:0000313" key="3">
    <source>
        <dbReference type="Proteomes" id="UP001629246"/>
    </source>
</evidence>
<organism evidence="2 3">
    <name type="scientific">Herbaspirillum lusitanum</name>
    <dbReference type="NCBI Taxonomy" id="213312"/>
    <lineage>
        <taxon>Bacteria</taxon>
        <taxon>Pseudomonadati</taxon>
        <taxon>Pseudomonadota</taxon>
        <taxon>Betaproteobacteria</taxon>
        <taxon>Burkholderiales</taxon>
        <taxon>Oxalobacteraceae</taxon>
        <taxon>Herbaspirillum</taxon>
    </lineage>
</organism>
<evidence type="ECO:0000259" key="1">
    <source>
        <dbReference type="PROSITE" id="PS51725"/>
    </source>
</evidence>
<reference evidence="2 3" key="1">
    <citation type="journal article" date="2024" name="Chem. Sci.">
        <title>Discovery of megapolipeptins by genome mining of a Burkholderiales bacteria collection.</title>
        <authorList>
            <person name="Paulo B.S."/>
            <person name="Recchia M.J.J."/>
            <person name="Lee S."/>
            <person name="Fergusson C.H."/>
            <person name="Romanowski S.B."/>
            <person name="Hernandez A."/>
            <person name="Krull N."/>
            <person name="Liu D.Y."/>
            <person name="Cavanagh H."/>
            <person name="Bos A."/>
            <person name="Gray C.A."/>
            <person name="Murphy B.T."/>
            <person name="Linington R.G."/>
            <person name="Eustaquio A.S."/>
        </authorList>
    </citation>
    <scope>NUCLEOTIDE SEQUENCE [LARGE SCALE GENOMIC DNA]</scope>
    <source>
        <strain evidence="2 3">RL21-008-BIB-A</strain>
    </source>
</reference>
<proteinExistence type="predicted"/>
<name>A0ABW9ADB3_9BURK</name>
<comment type="caution">
    <text evidence="2">The sequence shown here is derived from an EMBL/GenBank/DDBJ whole genome shotgun (WGS) entry which is preliminary data.</text>
</comment>
<sequence length="95" mass="10858">MSLAVVVDFLIKPQHAEDFAVAILKNARASAANEPGCRQFDVCRDPDDACRFFLYELYDDHAAIEAHRSAPHYLAMQKEVGDWIVQRDLRVLQRV</sequence>